<comment type="subcellular location">
    <subcellularLocation>
        <location evidence="2">Chromosome</location>
        <location evidence="2">Centromere</location>
        <location evidence="2">Kinetochore</location>
    </subcellularLocation>
    <subcellularLocation>
        <location evidence="1">Cytoplasm</location>
        <location evidence="1">Cytoskeleton</location>
        <location evidence="1">Spindle</location>
    </subcellularLocation>
</comment>
<comment type="caution">
    <text evidence="15">The sequence shown here is derived from an EMBL/GenBank/DDBJ whole genome shotgun (WGS) entry which is preliminary data.</text>
</comment>
<evidence type="ECO:0000256" key="4">
    <source>
        <dbReference type="ARBA" id="ARBA00022454"/>
    </source>
</evidence>
<evidence type="ECO:0000256" key="11">
    <source>
        <dbReference type="ARBA" id="ARBA00023306"/>
    </source>
</evidence>
<evidence type="ECO:0000256" key="7">
    <source>
        <dbReference type="ARBA" id="ARBA00022701"/>
    </source>
</evidence>
<evidence type="ECO:0000256" key="13">
    <source>
        <dbReference type="ARBA" id="ARBA00029651"/>
    </source>
</evidence>
<accession>A0ABC8T2P4</accession>
<evidence type="ECO:0000313" key="16">
    <source>
        <dbReference type="Proteomes" id="UP001642360"/>
    </source>
</evidence>
<evidence type="ECO:0000256" key="12">
    <source>
        <dbReference type="ARBA" id="ARBA00023328"/>
    </source>
</evidence>
<dbReference type="Proteomes" id="UP001642360">
    <property type="component" value="Unassembled WGS sequence"/>
</dbReference>
<feature type="domain" description="Ska2 N-terminal" evidence="14">
    <location>
        <begin position="15"/>
        <end position="82"/>
    </location>
</feature>
<keyword evidence="12" id="KW-0137">Centromere</keyword>
<dbReference type="EMBL" id="CAUOFW020004067">
    <property type="protein sequence ID" value="CAK9163694.1"/>
    <property type="molecule type" value="Genomic_DNA"/>
</dbReference>
<dbReference type="Pfam" id="PF16740">
    <property type="entry name" value="SKA2"/>
    <property type="match status" value="1"/>
</dbReference>
<dbReference type="AlphaFoldDB" id="A0ABC8T2P4"/>
<organism evidence="15 16">
    <name type="scientific">Ilex paraguariensis</name>
    <name type="common">yerba mate</name>
    <dbReference type="NCBI Taxonomy" id="185542"/>
    <lineage>
        <taxon>Eukaryota</taxon>
        <taxon>Viridiplantae</taxon>
        <taxon>Streptophyta</taxon>
        <taxon>Embryophyta</taxon>
        <taxon>Tracheophyta</taxon>
        <taxon>Spermatophyta</taxon>
        <taxon>Magnoliopsida</taxon>
        <taxon>eudicotyledons</taxon>
        <taxon>Gunneridae</taxon>
        <taxon>Pentapetalae</taxon>
        <taxon>asterids</taxon>
        <taxon>campanulids</taxon>
        <taxon>Aquifoliales</taxon>
        <taxon>Aquifoliaceae</taxon>
        <taxon>Ilex</taxon>
    </lineage>
</organism>
<dbReference type="GO" id="GO:0000776">
    <property type="term" value="C:kinetochore"/>
    <property type="evidence" value="ECO:0007669"/>
    <property type="project" value="UniProtKB-KW"/>
</dbReference>
<dbReference type="GO" id="GO:0005874">
    <property type="term" value="C:microtubule"/>
    <property type="evidence" value="ECO:0007669"/>
    <property type="project" value="UniProtKB-KW"/>
</dbReference>
<dbReference type="PANTHER" id="PTHR32017:SF3">
    <property type="entry name" value="SPINDLE AND KINETOCHORE-ASSOCIATED PROTEIN 2"/>
    <property type="match status" value="1"/>
</dbReference>
<sequence>MGHRHHHHLPETQHHQSVDGLVNLFTKGNHDLTVIQHKLEKEFQQIYPDSANPMKLVSRIKKVQEELSSMKEQCRELLAAKQVDVWLHFLEFWCYCTITPSLAVEKM</sequence>
<dbReference type="InterPro" id="IPR026762">
    <property type="entry name" value="Ska2"/>
</dbReference>
<comment type="similarity">
    <text evidence="3">Belongs to the SKA2 family.</text>
</comment>
<gene>
    <name evidence="15" type="ORF">ILEXP_LOCUS32745</name>
</gene>
<keyword evidence="11" id="KW-0131">Cell cycle</keyword>
<keyword evidence="8" id="KW-0498">Mitosis</keyword>
<dbReference type="GO" id="GO:0005819">
    <property type="term" value="C:spindle"/>
    <property type="evidence" value="ECO:0007669"/>
    <property type="project" value="UniProtKB-SubCell"/>
</dbReference>
<dbReference type="Gene3D" id="6.10.250.1380">
    <property type="match status" value="1"/>
</dbReference>
<evidence type="ECO:0000259" key="14">
    <source>
        <dbReference type="Pfam" id="PF16740"/>
    </source>
</evidence>
<evidence type="ECO:0000256" key="8">
    <source>
        <dbReference type="ARBA" id="ARBA00022776"/>
    </source>
</evidence>
<dbReference type="PANTHER" id="PTHR32017">
    <property type="entry name" value="SPINDLE AND KINETOCHORE-ASSOCIATED PROTEIN 2"/>
    <property type="match status" value="1"/>
</dbReference>
<keyword evidence="7" id="KW-0493">Microtubule</keyword>
<evidence type="ECO:0000256" key="9">
    <source>
        <dbReference type="ARBA" id="ARBA00022838"/>
    </source>
</evidence>
<keyword evidence="16" id="KW-1185">Reference proteome</keyword>
<keyword evidence="5" id="KW-0963">Cytoplasm</keyword>
<dbReference type="GO" id="GO:0051301">
    <property type="term" value="P:cell division"/>
    <property type="evidence" value="ECO:0007669"/>
    <property type="project" value="UniProtKB-KW"/>
</dbReference>
<keyword evidence="9" id="KW-0995">Kinetochore</keyword>
<evidence type="ECO:0000256" key="10">
    <source>
        <dbReference type="ARBA" id="ARBA00023212"/>
    </source>
</evidence>
<proteinExistence type="inferred from homology"/>
<evidence type="ECO:0000256" key="6">
    <source>
        <dbReference type="ARBA" id="ARBA00022618"/>
    </source>
</evidence>
<reference evidence="15 16" key="1">
    <citation type="submission" date="2024-02" db="EMBL/GenBank/DDBJ databases">
        <authorList>
            <person name="Vignale AGUSTIN F."/>
            <person name="Sosa J E."/>
            <person name="Modenutti C."/>
        </authorList>
    </citation>
    <scope>NUCLEOTIDE SEQUENCE [LARGE SCALE GENOMIC DNA]</scope>
</reference>
<keyword evidence="10" id="KW-0206">Cytoskeleton</keyword>
<evidence type="ECO:0000256" key="5">
    <source>
        <dbReference type="ARBA" id="ARBA00022490"/>
    </source>
</evidence>
<keyword evidence="4" id="KW-0158">Chromosome</keyword>
<keyword evidence="6" id="KW-0132">Cell division</keyword>
<protein>
    <recommendedName>
        <fullName evidence="13">Protein FAM33A</fullName>
    </recommendedName>
</protein>
<evidence type="ECO:0000256" key="2">
    <source>
        <dbReference type="ARBA" id="ARBA00004629"/>
    </source>
</evidence>
<name>A0ABC8T2P4_9AQUA</name>
<dbReference type="InterPro" id="IPR042091">
    <property type="entry name" value="Ska2_N"/>
</dbReference>
<evidence type="ECO:0000313" key="15">
    <source>
        <dbReference type="EMBL" id="CAK9163694.1"/>
    </source>
</evidence>
<evidence type="ECO:0000256" key="3">
    <source>
        <dbReference type="ARBA" id="ARBA00010684"/>
    </source>
</evidence>
<evidence type="ECO:0000256" key="1">
    <source>
        <dbReference type="ARBA" id="ARBA00004186"/>
    </source>
</evidence>